<dbReference type="GO" id="GO:0016740">
    <property type="term" value="F:transferase activity"/>
    <property type="evidence" value="ECO:0007669"/>
    <property type="project" value="UniProtKB-KW"/>
</dbReference>
<dbReference type="InterPro" id="IPR049551">
    <property type="entry name" value="PKS_DH_C"/>
</dbReference>
<evidence type="ECO:0008006" key="7">
    <source>
        <dbReference type="Google" id="ProtNLM"/>
    </source>
</evidence>
<name>A0A815BD79_9BILA</name>
<accession>A0A815BD79</accession>
<dbReference type="Proteomes" id="UP000663829">
    <property type="component" value="Unassembled WGS sequence"/>
</dbReference>
<reference evidence="4" key="1">
    <citation type="submission" date="2021-02" db="EMBL/GenBank/DDBJ databases">
        <authorList>
            <person name="Nowell W R."/>
        </authorList>
    </citation>
    <scope>NUCLEOTIDE SEQUENCE</scope>
</reference>
<dbReference type="Proteomes" id="UP000681722">
    <property type="component" value="Unassembled WGS sequence"/>
</dbReference>
<comment type="caution">
    <text evidence="4">The sequence shown here is derived from an EMBL/GenBank/DDBJ whole genome shotgun (WGS) entry which is preliminary data.</text>
</comment>
<dbReference type="CDD" id="cd02440">
    <property type="entry name" value="AdoMet_MTases"/>
    <property type="match status" value="1"/>
</dbReference>
<evidence type="ECO:0000313" key="5">
    <source>
        <dbReference type="EMBL" id="CAF4053994.1"/>
    </source>
</evidence>
<dbReference type="Gene3D" id="3.40.50.150">
    <property type="entry name" value="Vaccinia Virus protein VP39"/>
    <property type="match status" value="1"/>
</dbReference>
<dbReference type="EMBL" id="CAJOBC010022078">
    <property type="protein sequence ID" value="CAF4053994.1"/>
    <property type="molecule type" value="Genomic_DNA"/>
</dbReference>
<evidence type="ECO:0000313" key="6">
    <source>
        <dbReference type="Proteomes" id="UP000663829"/>
    </source>
</evidence>
<keyword evidence="6" id="KW-1185">Reference proteome</keyword>
<dbReference type="OrthoDB" id="329835at2759"/>
<dbReference type="EMBL" id="CAJNOQ010011090">
    <property type="protein sequence ID" value="CAF1268502.1"/>
    <property type="molecule type" value="Genomic_DNA"/>
</dbReference>
<dbReference type="InterPro" id="IPR050444">
    <property type="entry name" value="Polyketide_Synthase"/>
</dbReference>
<dbReference type="PANTHER" id="PTHR45681:SF6">
    <property type="entry name" value="POLYKETIDE SYNTHASE 37"/>
    <property type="match status" value="1"/>
</dbReference>
<evidence type="ECO:0000259" key="3">
    <source>
        <dbReference type="Pfam" id="PF14765"/>
    </source>
</evidence>
<dbReference type="InterPro" id="IPR042104">
    <property type="entry name" value="PKS_dehydratase_sf"/>
</dbReference>
<dbReference type="InterPro" id="IPR029063">
    <property type="entry name" value="SAM-dependent_MTases_sf"/>
</dbReference>
<feature type="domain" description="Methyltransferase type 12" evidence="2">
    <location>
        <begin position="351"/>
        <end position="466"/>
    </location>
</feature>
<dbReference type="SUPFAM" id="SSF53335">
    <property type="entry name" value="S-adenosyl-L-methionine-dependent methyltransferases"/>
    <property type="match status" value="1"/>
</dbReference>
<dbReference type="Gene3D" id="3.10.129.110">
    <property type="entry name" value="Polyketide synthase dehydratase"/>
    <property type="match status" value="1"/>
</dbReference>
<sequence length="577" mass="66817">MQLKSLYNIEKLQQNLYEARTWSIESNQIAQIYKYFSSRGNNYGPCFRKIKSAYGTKSAMITELIDAQQFQQENERTHLVQQNGEEKGFDCLEQQSNDQKDLSHLRQQNDEQIDLDRIKQGNDHQVEVNQIEQQEQQNDHIQSTPVQYQSNNDQTSLKHLKLPHEGQYWLHPTVSDTCFHSGLLLLPQTEEAFVPVSIDEIIFLSKERQQNLYTYTCFNSSVRGIPSHYKYSADSLIFNEQKQLIAVFKGVKLQALISGSHSYVQLLKQYPDLISMFSLISLCGKKLYKILKGELDPLQLIFGSEENALLVQELYNVTSESYINLTCNCLTKHLQEKQKVVLKRNWLLKVLEVGAETGASTLPFLTQLLDFANQRQTRIEFIFTDVSPAFFIKAQRTFDQLLNDNNQQNLLHISYQVLDLDVVDINSNVFNSESFDVILAVNVLHLAVNVCQSLITLKQLLVLNGLIILIEVTSSNPYLDLVYGIFPQWWTNTRQESKRATLSMSQWSSIFNEENNQNHAGEHITINRVDDIQNIFKRYKYINILFLWSLDLMKTLDGEQTFQLQEEEICGTLMHIL</sequence>
<dbReference type="AlphaFoldDB" id="A0A815BD79"/>
<dbReference type="Pfam" id="PF08242">
    <property type="entry name" value="Methyltransf_12"/>
    <property type="match status" value="1"/>
</dbReference>
<dbReference type="PANTHER" id="PTHR45681">
    <property type="entry name" value="POLYKETIDE SYNTHASE 44-RELATED"/>
    <property type="match status" value="1"/>
</dbReference>
<evidence type="ECO:0000313" key="4">
    <source>
        <dbReference type="EMBL" id="CAF1268502.1"/>
    </source>
</evidence>
<gene>
    <name evidence="4" type="ORF">GPM918_LOCUS26961</name>
    <name evidence="5" type="ORF">SRO942_LOCUS27206</name>
</gene>
<keyword evidence="1" id="KW-0808">Transferase</keyword>
<dbReference type="InterPro" id="IPR013217">
    <property type="entry name" value="Methyltransf_12"/>
</dbReference>
<evidence type="ECO:0000256" key="1">
    <source>
        <dbReference type="ARBA" id="ARBA00022679"/>
    </source>
</evidence>
<protein>
    <recommendedName>
        <fullName evidence="7">Methyltransferase type 12 domain-containing protein</fullName>
    </recommendedName>
</protein>
<proteinExistence type="predicted"/>
<organism evidence="4 6">
    <name type="scientific">Didymodactylos carnosus</name>
    <dbReference type="NCBI Taxonomy" id="1234261"/>
    <lineage>
        <taxon>Eukaryota</taxon>
        <taxon>Metazoa</taxon>
        <taxon>Spiralia</taxon>
        <taxon>Gnathifera</taxon>
        <taxon>Rotifera</taxon>
        <taxon>Eurotatoria</taxon>
        <taxon>Bdelloidea</taxon>
        <taxon>Philodinida</taxon>
        <taxon>Philodinidae</taxon>
        <taxon>Didymodactylos</taxon>
    </lineage>
</organism>
<dbReference type="Pfam" id="PF14765">
    <property type="entry name" value="PS-DH"/>
    <property type="match status" value="1"/>
</dbReference>
<feature type="domain" description="Polyketide synthase dehydratase" evidence="3">
    <location>
        <begin position="164"/>
        <end position="257"/>
    </location>
</feature>
<evidence type="ECO:0000259" key="2">
    <source>
        <dbReference type="Pfam" id="PF08242"/>
    </source>
</evidence>